<dbReference type="PANTHER" id="PTHR30489">
    <property type="entry name" value="LIPOPROTEIN-RELEASING SYSTEM TRANSMEMBRANE PROTEIN LOLE"/>
    <property type="match status" value="1"/>
</dbReference>
<dbReference type="GO" id="GO:0044874">
    <property type="term" value="P:lipoprotein localization to outer membrane"/>
    <property type="evidence" value="ECO:0007669"/>
    <property type="project" value="TreeGrafter"/>
</dbReference>
<feature type="transmembrane region" description="Helical" evidence="8">
    <location>
        <begin position="327"/>
        <end position="353"/>
    </location>
</feature>
<comment type="caution">
    <text evidence="11">The sequence shown here is derived from an EMBL/GenBank/DDBJ whole genome shotgun (WGS) entry which is preliminary data.</text>
</comment>
<feature type="transmembrane region" description="Helical" evidence="8">
    <location>
        <begin position="273"/>
        <end position="299"/>
    </location>
</feature>
<dbReference type="GO" id="GO:0042953">
    <property type="term" value="P:lipoprotein transport"/>
    <property type="evidence" value="ECO:0007669"/>
    <property type="project" value="InterPro"/>
</dbReference>
<comment type="similarity">
    <text evidence="2">Belongs to the ABC-4 integral membrane protein family. LolC/E subfamily.</text>
</comment>
<keyword evidence="5 8" id="KW-0812">Transmembrane</keyword>
<dbReference type="GO" id="GO:0098797">
    <property type="term" value="C:plasma membrane protein complex"/>
    <property type="evidence" value="ECO:0007669"/>
    <property type="project" value="TreeGrafter"/>
</dbReference>
<dbReference type="Proteomes" id="UP000032233">
    <property type="component" value="Unassembled WGS sequence"/>
</dbReference>
<feature type="transmembrane region" description="Helical" evidence="8">
    <location>
        <begin position="373"/>
        <end position="392"/>
    </location>
</feature>
<accession>A0A0D2HQZ4</accession>
<dbReference type="InParanoid" id="A0A0D2HQZ4"/>
<evidence type="ECO:0000256" key="1">
    <source>
        <dbReference type="ARBA" id="ARBA00004651"/>
    </source>
</evidence>
<feature type="domain" description="ABC3 transporter permease C-terminal" evidence="9">
    <location>
        <begin position="277"/>
        <end position="402"/>
    </location>
</feature>
<evidence type="ECO:0000256" key="5">
    <source>
        <dbReference type="ARBA" id="ARBA00022692"/>
    </source>
</evidence>
<proteinExistence type="inferred from homology"/>
<comment type="subcellular location">
    <subcellularLocation>
        <location evidence="1">Cell membrane</location>
        <topology evidence="1">Multi-pass membrane protein</topology>
    </subcellularLocation>
</comment>
<evidence type="ECO:0000256" key="2">
    <source>
        <dbReference type="ARBA" id="ARBA00005236"/>
    </source>
</evidence>
<evidence type="ECO:0000256" key="8">
    <source>
        <dbReference type="SAM" id="Phobius"/>
    </source>
</evidence>
<dbReference type="AlphaFoldDB" id="A0A0D2HQZ4"/>
<dbReference type="RefSeq" id="WP_044350004.1">
    <property type="nucleotide sequence ID" value="NZ_AZAC01000021.1"/>
</dbReference>
<evidence type="ECO:0000256" key="6">
    <source>
        <dbReference type="ARBA" id="ARBA00022989"/>
    </source>
</evidence>
<evidence type="ECO:0000313" key="12">
    <source>
        <dbReference type="Proteomes" id="UP000032233"/>
    </source>
</evidence>
<dbReference type="FunCoup" id="A0A0D2HQZ4">
    <property type="interactions" value="321"/>
</dbReference>
<evidence type="ECO:0000256" key="3">
    <source>
        <dbReference type="ARBA" id="ARBA00022448"/>
    </source>
</evidence>
<organism evidence="11 12">
    <name type="scientific">Dethiosulfatarculus sandiegensis</name>
    <dbReference type="NCBI Taxonomy" id="1429043"/>
    <lineage>
        <taxon>Bacteria</taxon>
        <taxon>Pseudomonadati</taxon>
        <taxon>Thermodesulfobacteriota</taxon>
        <taxon>Desulfarculia</taxon>
        <taxon>Desulfarculales</taxon>
        <taxon>Desulfarculaceae</taxon>
        <taxon>Dethiosulfatarculus</taxon>
    </lineage>
</organism>
<reference evidence="11 12" key="1">
    <citation type="submission" date="2013-11" db="EMBL/GenBank/DDBJ databases">
        <title>Metagenomic analysis of a methanogenic consortium involved in long chain n-alkane degradation.</title>
        <authorList>
            <person name="Davidova I.A."/>
            <person name="Callaghan A.V."/>
            <person name="Wawrik B."/>
            <person name="Pruitt S."/>
            <person name="Marks C."/>
            <person name="Duncan K.E."/>
            <person name="Suflita J.M."/>
        </authorList>
    </citation>
    <scope>NUCLEOTIDE SEQUENCE [LARGE SCALE GENOMIC DNA]</scope>
    <source>
        <strain evidence="11 12">SPR</strain>
    </source>
</reference>
<keyword evidence="3" id="KW-0813">Transport</keyword>
<protein>
    <submittedName>
        <fullName evidence="11">ABC transporter permease</fullName>
    </submittedName>
</protein>
<dbReference type="NCBIfam" id="TIGR02212">
    <property type="entry name" value="lolCE"/>
    <property type="match status" value="1"/>
</dbReference>
<dbReference type="InterPro" id="IPR011925">
    <property type="entry name" value="LolCE_TM"/>
</dbReference>
<dbReference type="STRING" id="1429043.X474_16615"/>
<dbReference type="Pfam" id="PF12704">
    <property type="entry name" value="MacB_PCD"/>
    <property type="match status" value="1"/>
</dbReference>
<dbReference type="EMBL" id="AZAC01000021">
    <property type="protein sequence ID" value="KIX12903.1"/>
    <property type="molecule type" value="Genomic_DNA"/>
</dbReference>
<dbReference type="InterPro" id="IPR025857">
    <property type="entry name" value="MacB_PCD"/>
</dbReference>
<dbReference type="Pfam" id="PF02687">
    <property type="entry name" value="FtsX"/>
    <property type="match status" value="1"/>
</dbReference>
<dbReference type="InterPro" id="IPR051447">
    <property type="entry name" value="Lipoprotein-release_system"/>
</dbReference>
<keyword evidence="6 8" id="KW-1133">Transmembrane helix</keyword>
<dbReference type="InterPro" id="IPR003838">
    <property type="entry name" value="ABC3_permease_C"/>
</dbReference>
<feature type="domain" description="MacB-like periplasmic core" evidence="10">
    <location>
        <begin position="25"/>
        <end position="241"/>
    </location>
</feature>
<name>A0A0D2HQZ4_9BACT</name>
<keyword evidence="12" id="KW-1185">Reference proteome</keyword>
<sequence>MRFEVLIALRYLRARRKKTFVSLISLLSMAGVALGVAALIVVLSVMGGFETEIRRAILGQNAHVHVYRVGRAMTDFDKVMTACLADPEVVAAAPFVHGQVMVVSDYGATGGLMRGLSVDKALKVMNIEQTIKSGSFKDLTPPWPEGIPGVVIGKAMARQLGAGLGSVINIINPLGEDTPVGRIPKSEPFRVVGLFHSGLHQYDASVIYTSLRAAQDLMDLGGAVNGVDLKVKDIFQAEKVGRSVGGKLGPGYYTRDWMSNNQSLFAALKLEKFGMFVVLILIVVVAAFGIVSSLVMLVMEKSKDIAILKAMGATAASIRRIFTIEGLIVGFWGTFLGLWGGLGLCWLLSRYQFIDLPKNVYPMNTMPVQVEPHIVAIVAVSAVLICLLATLYPARNAGKTDPVEALRYE</sequence>
<keyword evidence="7 8" id="KW-0472">Membrane</keyword>
<feature type="transmembrane region" description="Helical" evidence="8">
    <location>
        <begin position="20"/>
        <end position="46"/>
    </location>
</feature>
<dbReference type="PANTHER" id="PTHR30489:SF0">
    <property type="entry name" value="LIPOPROTEIN-RELEASING SYSTEM TRANSMEMBRANE PROTEIN LOLE"/>
    <property type="match status" value="1"/>
</dbReference>
<gene>
    <name evidence="11" type="ORF">X474_16615</name>
</gene>
<keyword evidence="4" id="KW-1003">Cell membrane</keyword>
<evidence type="ECO:0000259" key="10">
    <source>
        <dbReference type="Pfam" id="PF12704"/>
    </source>
</evidence>
<evidence type="ECO:0000259" key="9">
    <source>
        <dbReference type="Pfam" id="PF02687"/>
    </source>
</evidence>
<evidence type="ECO:0000313" key="11">
    <source>
        <dbReference type="EMBL" id="KIX12903.1"/>
    </source>
</evidence>
<dbReference type="OrthoDB" id="9808461at2"/>
<evidence type="ECO:0000256" key="7">
    <source>
        <dbReference type="ARBA" id="ARBA00023136"/>
    </source>
</evidence>
<evidence type="ECO:0000256" key="4">
    <source>
        <dbReference type="ARBA" id="ARBA00022475"/>
    </source>
</evidence>